<accession>A0A8S5V2L3</accession>
<organism evidence="1">
    <name type="scientific">CrAss-like virus sp. ctelJ1</name>
    <dbReference type="NCBI Taxonomy" id="2825838"/>
    <lineage>
        <taxon>Viruses</taxon>
        <taxon>Duplodnaviria</taxon>
        <taxon>Heunggongvirae</taxon>
        <taxon>Uroviricota</taxon>
        <taxon>Caudoviricetes</taxon>
        <taxon>Crassvirales</taxon>
    </lineage>
</organism>
<sequence length="32" mass="3554">MERDGLRRQVIQDVSLRCPDAHKEGAATRCAA</sequence>
<name>A0A8S5V2L3_9CAUD</name>
<dbReference type="EMBL" id="BK016184">
    <property type="protein sequence ID" value="DAG00961.1"/>
    <property type="molecule type" value="Genomic_DNA"/>
</dbReference>
<evidence type="ECO:0000313" key="1">
    <source>
        <dbReference type="EMBL" id="DAG00961.1"/>
    </source>
</evidence>
<reference evidence="1" key="1">
    <citation type="journal article" date="2021" name="Proc. Natl. Acad. Sci. U.S.A.">
        <title>A Catalog of Tens of Thousands of Viruses from Human Metagenomes Reveals Hidden Associations with Chronic Diseases.</title>
        <authorList>
            <person name="Tisza M.J."/>
            <person name="Buck C.B."/>
        </authorList>
    </citation>
    <scope>NUCLEOTIDE SEQUENCE</scope>
    <source>
        <strain evidence="1">CtelJ1</strain>
    </source>
</reference>
<protein>
    <submittedName>
        <fullName evidence="1">Uncharacterized protein</fullName>
    </submittedName>
</protein>
<proteinExistence type="predicted"/>